<dbReference type="GO" id="GO:0032040">
    <property type="term" value="C:small-subunit processome"/>
    <property type="evidence" value="ECO:0007669"/>
    <property type="project" value="UniProtKB-ARBA"/>
</dbReference>
<reference evidence="13" key="1">
    <citation type="submission" date="2022-08" db="UniProtKB">
        <authorList>
            <consortium name="EnsemblMetazoa"/>
        </authorList>
    </citation>
    <scope>IDENTIFICATION</scope>
    <source>
        <strain evidence="13">EBRO</strain>
    </source>
</reference>
<evidence type="ECO:0000256" key="9">
    <source>
        <dbReference type="ARBA" id="ARBA00049117"/>
    </source>
</evidence>
<dbReference type="InterPro" id="IPR007034">
    <property type="entry name" value="BMS1_TSR1_C"/>
</dbReference>
<feature type="region of interest" description="Disordered" evidence="12">
    <location>
        <begin position="1431"/>
        <end position="1529"/>
    </location>
</feature>
<dbReference type="Gene3D" id="3.40.50.300">
    <property type="entry name" value="P-loop containing nucleotide triphosphate hydrolases"/>
    <property type="match status" value="1"/>
</dbReference>
<evidence type="ECO:0000256" key="11">
    <source>
        <dbReference type="SAM" id="Coils"/>
    </source>
</evidence>
<feature type="coiled-coil region" evidence="11">
    <location>
        <begin position="1222"/>
        <end position="1401"/>
    </location>
</feature>
<evidence type="ECO:0000256" key="12">
    <source>
        <dbReference type="SAM" id="MobiDB-lite"/>
    </source>
</evidence>
<evidence type="ECO:0000313" key="13">
    <source>
        <dbReference type="EnsemblMetazoa" id="AATE000803-PA.1"/>
    </source>
</evidence>
<dbReference type="GO" id="GO:0034511">
    <property type="term" value="F:U3 snoRNA binding"/>
    <property type="evidence" value="ECO:0007669"/>
    <property type="project" value="TreeGrafter"/>
</dbReference>
<feature type="region of interest" description="Disordered" evidence="12">
    <location>
        <begin position="1"/>
        <end position="49"/>
    </location>
</feature>
<feature type="compositionally biased region" description="Polar residues" evidence="12">
    <location>
        <begin position="1620"/>
        <end position="1634"/>
    </location>
</feature>
<accession>A0A182IKC9</accession>
<feature type="region of interest" description="Disordered" evidence="12">
    <location>
        <begin position="639"/>
        <end position="692"/>
    </location>
</feature>
<feature type="compositionally biased region" description="Pro residues" evidence="12">
    <location>
        <begin position="1481"/>
        <end position="1491"/>
    </location>
</feature>
<dbReference type="SUPFAM" id="SSF52540">
    <property type="entry name" value="P-loop containing nucleoside triphosphate hydrolases"/>
    <property type="match status" value="1"/>
</dbReference>
<evidence type="ECO:0000256" key="7">
    <source>
        <dbReference type="ARBA" id="ARBA00023134"/>
    </source>
</evidence>
<keyword evidence="11" id="KW-0175">Coiled coil</keyword>
<keyword evidence="3" id="KW-0597">Phosphoprotein</keyword>
<dbReference type="InterPro" id="IPR039761">
    <property type="entry name" value="Bms1/Tsr1"/>
</dbReference>
<comment type="similarity">
    <text evidence="10">Belongs to the TRAFAC class translation factor GTPase superfamily. Bms1-like GTPase family. BMS1 subfamily.</text>
</comment>
<dbReference type="InterPro" id="IPR028933">
    <property type="entry name" value="Lebercilin_dom"/>
</dbReference>
<keyword evidence="2" id="KW-0690">Ribosome biogenesis</keyword>
<feature type="compositionally biased region" description="Acidic residues" evidence="12">
    <location>
        <begin position="643"/>
        <end position="658"/>
    </location>
</feature>
<dbReference type="GO" id="GO:0005525">
    <property type="term" value="F:GTP binding"/>
    <property type="evidence" value="ECO:0007669"/>
    <property type="project" value="UniProtKB-KW"/>
</dbReference>
<dbReference type="InterPro" id="IPR012948">
    <property type="entry name" value="AARP2CN"/>
</dbReference>
<dbReference type="CDD" id="cd01882">
    <property type="entry name" value="BMS1"/>
    <property type="match status" value="1"/>
</dbReference>
<dbReference type="GO" id="GO:0005524">
    <property type="term" value="F:ATP binding"/>
    <property type="evidence" value="ECO:0007669"/>
    <property type="project" value="UniProtKB-KW"/>
</dbReference>
<dbReference type="EnsemblMetazoa" id="AATE000803-RA">
    <property type="protein sequence ID" value="AATE000803-PA.1"/>
    <property type="gene ID" value="AATE000803"/>
</dbReference>
<dbReference type="Pfam" id="PF08142">
    <property type="entry name" value="AARP2CN"/>
    <property type="match status" value="1"/>
</dbReference>
<dbReference type="InterPro" id="IPR030387">
    <property type="entry name" value="G_Bms1/Tsr1_dom"/>
</dbReference>
<dbReference type="SMART" id="SM01362">
    <property type="entry name" value="DUF663"/>
    <property type="match status" value="1"/>
</dbReference>
<feature type="compositionally biased region" description="Acidic residues" evidence="12">
    <location>
        <begin position="671"/>
        <end position="680"/>
    </location>
</feature>
<evidence type="ECO:0000256" key="3">
    <source>
        <dbReference type="ARBA" id="ARBA00022553"/>
    </source>
</evidence>
<keyword evidence="5" id="KW-0378">Hydrolase</keyword>
<feature type="region of interest" description="Disordered" evidence="12">
    <location>
        <begin position="1571"/>
        <end position="1599"/>
    </location>
</feature>
<dbReference type="Pfam" id="PF04950">
    <property type="entry name" value="RIBIOP_C"/>
    <property type="match status" value="1"/>
</dbReference>
<evidence type="ECO:0000256" key="10">
    <source>
        <dbReference type="ARBA" id="ARBA00061391"/>
    </source>
</evidence>
<dbReference type="GO" id="GO:0000479">
    <property type="term" value="P:endonucleolytic cleavage of tricistronic rRNA transcript (SSU-rRNA, 5.8S rRNA, LSU-rRNA)"/>
    <property type="evidence" value="ECO:0007669"/>
    <property type="project" value="TreeGrafter"/>
</dbReference>
<evidence type="ECO:0000256" key="6">
    <source>
        <dbReference type="ARBA" id="ARBA00022840"/>
    </source>
</evidence>
<proteinExistence type="inferred from homology"/>
<feature type="compositionally biased region" description="Polar residues" evidence="12">
    <location>
        <begin position="1431"/>
        <end position="1453"/>
    </location>
</feature>
<feature type="compositionally biased region" description="Basic and acidic residues" evidence="12">
    <location>
        <begin position="1"/>
        <end position="11"/>
    </location>
</feature>
<evidence type="ECO:0000256" key="4">
    <source>
        <dbReference type="ARBA" id="ARBA00022741"/>
    </source>
</evidence>
<dbReference type="STRING" id="41427.A0A182IKC9"/>
<dbReference type="GO" id="GO:0003924">
    <property type="term" value="F:GTPase activity"/>
    <property type="evidence" value="ECO:0007669"/>
    <property type="project" value="TreeGrafter"/>
</dbReference>
<feature type="compositionally biased region" description="Basic and acidic residues" evidence="12">
    <location>
        <begin position="659"/>
        <end position="670"/>
    </location>
</feature>
<dbReference type="GO" id="GO:0000462">
    <property type="term" value="P:maturation of SSU-rRNA from tricistronic rRNA transcript (SSU-rRNA, 5.8S rRNA, LSU-rRNA)"/>
    <property type="evidence" value="ECO:0007669"/>
    <property type="project" value="TreeGrafter"/>
</dbReference>
<keyword evidence="7" id="KW-0342">GTP-binding</keyword>
<evidence type="ECO:0000256" key="2">
    <source>
        <dbReference type="ARBA" id="ARBA00022517"/>
    </source>
</evidence>
<dbReference type="Pfam" id="PF15619">
    <property type="entry name" value="Lebercilin"/>
    <property type="match status" value="1"/>
</dbReference>
<feature type="compositionally biased region" description="Acidic residues" evidence="12">
    <location>
        <begin position="1584"/>
        <end position="1593"/>
    </location>
</feature>
<dbReference type="PANTHER" id="PTHR12858">
    <property type="entry name" value="RIBOSOME BIOGENESIS PROTEIN"/>
    <property type="match status" value="1"/>
</dbReference>
<sequence>MADDSAHTESKKAHKKKHSGVKADKKKAKNKPTDRTKNPKAFAITKAHSAEKRFRRKEDLITKKQHIPLVDKTPEEPPPVLIAVVGPPKVGKTTLIMNMIKNFTKTNVTNINGPITIVTSKKRRITLIECNNDINSMIDIAKCADLVLLMVDASFGFEMEIFEFLNICQVHGMPKIMGILNHLDMIKNARALKMQKKVLKHRFWKEVYDGAKLFYLSGLIHGEYLKNEIRNLGRFISVMKFRPLTWRGAHSYIVADRMEDITNAEQIRLNAKCDRDVVLYGYVRGVPLKKENMVHIAGLGDYHIDELNTLSDPCPLPSREKKRNLLEKERLLYAPMSGVGGIVYDKDAVYIELQGSHSHRQGAKNTEQEQIVNSFIEKKETFESTIENQEFRLFSGGDVIKSGDFVDEARKAADEDSDDDDDDDDDDDEEDDQSDEDSGVEDSGDETDMVKGARLGWMPGDDGDEGEHREDDSDGEDDDDDDDMNEIDPSDGKKRSSGYLSSEDEEATASNNTMLWKDGLAARARKEYLERQANNKSLMKIVYGVFSKFHKRDQAEADGGSADEEDDEGLLGGIFKSLAQKQAEAHKKKSVLDGVECSFFEEYGDGVRDWTVDENKNLIRNCFVTGKWKASEDAEELLKLDDMSDGDSEVYGDFEDLETGEKHQGSKPAEEDSEKEEATEGEAAGLGKRKLTRIEEKNLSRKELMAKKMKLKAKFDSEYDNPSKDDHHIEGDHHYYEKLKADALRQSELNKKEFSNLDDDVRLNIEGHRAGLYVRMNFKNVPSEFVEHFDAAYPVLIGGLNMAEENVGFVNCKVKKHRWYKKTLKTGDPLIISLGWRRFQTVPIYAKVEDDFKHRYLKYTPNHVTCSMSFYGPVTPQNTGLMAIQSVAYDQKEMRKLGFRVAATGAVSETDKSVDIMKKLKLIGSPYKIYHKTAFIKGMFNSTLEVAKFEGAKVRTVSGIRGQIKKAVPPEGSFRATFEDRIMLSDIVFCRTWFKVPVPTFYAPVTNLLLPPEEKGQWLGMKTLGQLKREQNLHYEAKEDSTYKPIVRENLAFRPLVIPKSLQKELPYKDKPKHAPVNPRKSFESGRVAVVLSPHEQKVAKMMSMIKTNFKSKQVKQQRAGRERTKKYKKLLRDENYKKLQRQKDLKKKVFKAISKMDSTTEEKLKSGRKFSMQSMESLYSNNSSKFSALHRRKAAARQPAIVVASNSDVRHRVMSARMLRLKQLQNQLEVANLHIAELTKDNRLLKALQKRQDSALSKYENSNAELPKLLHSHAEEIRTWQTKYRNLQNQNKELNSKLKAKDAHILTITDQNKHLVQLNKDKHLEERERLADRVRYLENRMMEKDNDAKLLARRLQLETKNFKAQLQQEVLKQREMAQKLERAHLEINRLNSVIEIYEKRTPSTLLKNSSFLLKTPKPSSGQQQQLVRYTNGSSNKSTYPNFSEPSPVTNMDVSPKMKPAHDGEGDNKSPIPSPRTLQPISPPEESPPVPQNSSKPRKRHSSKKRVELPAEDGEANEKQQDEHQYDEGMCSDFNQYALEQEAEFDKAIASELFRMQTELTTTGSSKLLKSRSVKAYSATTETSFEDDYETDQSPEKGVPHLSEIFEHKARIKEIEDQFSHLSSTSPATTTNGYSPAKERVSVRGGKKRPTNASDVNDTDSADSVGRPSVKDLEAMKQEMHQSILKKEALLDTFCDELQGKEQTKPHLNRPKLDNTKRAQIDPKKKQNLLEVLKAIDGDSFEK</sequence>
<evidence type="ECO:0000256" key="1">
    <source>
        <dbReference type="ARBA" id="ARBA00004604"/>
    </source>
</evidence>
<keyword evidence="6" id="KW-0067">ATP-binding</keyword>
<comment type="subcellular location">
    <subcellularLocation>
        <location evidence="1">Nucleus</location>
        <location evidence="1">Nucleolus</location>
    </subcellularLocation>
</comment>
<feature type="region of interest" description="Disordered" evidence="12">
    <location>
        <begin position="1700"/>
        <end position="1726"/>
    </location>
</feature>
<keyword evidence="8" id="KW-0539">Nucleus</keyword>
<feature type="compositionally biased region" description="Basic and acidic residues" evidence="12">
    <location>
        <begin position="1516"/>
        <end position="1527"/>
    </location>
</feature>
<evidence type="ECO:0000256" key="8">
    <source>
        <dbReference type="ARBA" id="ARBA00023242"/>
    </source>
</evidence>
<dbReference type="VEuPathDB" id="VectorBase:AATE000803"/>
<feature type="compositionally biased region" description="Acidic residues" evidence="12">
    <location>
        <begin position="472"/>
        <end position="489"/>
    </location>
</feature>
<keyword evidence="4" id="KW-0547">Nucleotide-binding</keyword>
<dbReference type="PANTHER" id="PTHR12858:SF2">
    <property type="entry name" value="RIBOSOME BIOGENESIS PROTEIN BMS1 HOMOLOG"/>
    <property type="match status" value="1"/>
</dbReference>
<organism evidence="13">
    <name type="scientific">Anopheles atroparvus</name>
    <name type="common">European mosquito</name>
    <dbReference type="NCBI Taxonomy" id="41427"/>
    <lineage>
        <taxon>Eukaryota</taxon>
        <taxon>Metazoa</taxon>
        <taxon>Ecdysozoa</taxon>
        <taxon>Arthropoda</taxon>
        <taxon>Hexapoda</taxon>
        <taxon>Insecta</taxon>
        <taxon>Pterygota</taxon>
        <taxon>Neoptera</taxon>
        <taxon>Endopterygota</taxon>
        <taxon>Diptera</taxon>
        <taxon>Nematocera</taxon>
        <taxon>Culicoidea</taxon>
        <taxon>Culicidae</taxon>
        <taxon>Anophelinae</taxon>
        <taxon>Anopheles</taxon>
    </lineage>
</organism>
<name>A0A182IKC9_ANOAO</name>
<dbReference type="PROSITE" id="PS51714">
    <property type="entry name" value="G_BMS1"/>
    <property type="match status" value="1"/>
</dbReference>
<protein>
    <submittedName>
        <fullName evidence="13">Uncharacterized protein</fullName>
    </submittedName>
</protein>
<dbReference type="FunFam" id="3.40.50.300:FF:000105">
    <property type="entry name" value="BMS1 ribosome biogenesis factor"/>
    <property type="match status" value="1"/>
</dbReference>
<evidence type="ECO:0000256" key="5">
    <source>
        <dbReference type="ARBA" id="ARBA00022801"/>
    </source>
</evidence>
<comment type="catalytic activity">
    <reaction evidence="9">
        <text>GTP + H2O = GDP + phosphate + H(+)</text>
        <dbReference type="Rhea" id="RHEA:19669"/>
        <dbReference type="ChEBI" id="CHEBI:15377"/>
        <dbReference type="ChEBI" id="CHEBI:15378"/>
        <dbReference type="ChEBI" id="CHEBI:37565"/>
        <dbReference type="ChEBI" id="CHEBI:43474"/>
        <dbReference type="ChEBI" id="CHEBI:58189"/>
    </reaction>
    <physiologicalReaction direction="left-to-right" evidence="9">
        <dbReference type="Rhea" id="RHEA:19670"/>
    </physiologicalReaction>
</comment>
<dbReference type="GO" id="GO:0005654">
    <property type="term" value="C:nucleoplasm"/>
    <property type="evidence" value="ECO:0007669"/>
    <property type="project" value="UniProtKB-ARBA"/>
</dbReference>
<feature type="region of interest" description="Disordered" evidence="12">
    <location>
        <begin position="411"/>
        <end position="515"/>
    </location>
</feature>
<dbReference type="GO" id="GO:0030686">
    <property type="term" value="C:90S preribosome"/>
    <property type="evidence" value="ECO:0007669"/>
    <property type="project" value="TreeGrafter"/>
</dbReference>
<feature type="compositionally biased region" description="Acidic residues" evidence="12">
    <location>
        <begin position="415"/>
        <end position="447"/>
    </location>
</feature>
<dbReference type="InterPro" id="IPR027417">
    <property type="entry name" value="P-loop_NTPase"/>
</dbReference>
<feature type="region of interest" description="Disordered" evidence="12">
    <location>
        <begin position="1617"/>
        <end position="1676"/>
    </location>
</feature>
<dbReference type="InterPro" id="IPR037875">
    <property type="entry name" value="Bms1_N"/>
</dbReference>
<dbReference type="SMART" id="SM00785">
    <property type="entry name" value="AARP2CN"/>
    <property type="match status" value="1"/>
</dbReference>
<feature type="compositionally biased region" description="Basic and acidic residues" evidence="12">
    <location>
        <begin position="1700"/>
        <end position="1725"/>
    </location>
</feature>
<feature type="compositionally biased region" description="Basic residues" evidence="12">
    <location>
        <begin position="12"/>
        <end position="30"/>
    </location>
</feature>